<feature type="compositionally biased region" description="Basic and acidic residues" evidence="1">
    <location>
        <begin position="69"/>
        <end position="78"/>
    </location>
</feature>
<proteinExistence type="predicted"/>
<feature type="compositionally biased region" description="Basic residues" evidence="1">
    <location>
        <begin position="58"/>
        <end position="68"/>
    </location>
</feature>
<keyword evidence="3" id="KW-1185">Reference proteome</keyword>
<feature type="region of interest" description="Disordered" evidence="1">
    <location>
        <begin position="41"/>
        <end position="83"/>
    </location>
</feature>
<accession>A0ABQ4WLW7</accession>
<evidence type="ECO:0000256" key="1">
    <source>
        <dbReference type="SAM" id="MobiDB-lite"/>
    </source>
</evidence>
<reference evidence="2" key="1">
    <citation type="journal article" date="2022" name="Int. J. Mol. Sci.">
        <title>Draft Genome of Tanacetum Coccineum: Genomic Comparison of Closely Related Tanacetum-Family Plants.</title>
        <authorList>
            <person name="Yamashiro T."/>
            <person name="Shiraishi A."/>
            <person name="Nakayama K."/>
            <person name="Satake H."/>
        </authorList>
    </citation>
    <scope>NUCLEOTIDE SEQUENCE</scope>
</reference>
<evidence type="ECO:0000313" key="3">
    <source>
        <dbReference type="Proteomes" id="UP001151760"/>
    </source>
</evidence>
<sequence>MTATILVDVTADAELHHARKSSNQRLIASWDSQIERTKQGELLSAVGRDGNNQVIRRMSGKRRTKRRKDASEGDDKNRTKVSRVGRVIHCTNCHQEVHNKKGCKSRVPIQNGTIKKAANHMVRRGGSSAGRGGSSSRIDAYFCDF</sequence>
<dbReference type="EMBL" id="BQNB010008738">
    <property type="protein sequence ID" value="GJS53611.1"/>
    <property type="molecule type" value="Genomic_DNA"/>
</dbReference>
<protein>
    <submittedName>
        <fullName evidence="2">Uncharacterized protein</fullName>
    </submittedName>
</protein>
<comment type="caution">
    <text evidence="2">The sequence shown here is derived from an EMBL/GenBank/DDBJ whole genome shotgun (WGS) entry which is preliminary data.</text>
</comment>
<gene>
    <name evidence="2" type="ORF">Tco_0626973</name>
</gene>
<evidence type="ECO:0000313" key="2">
    <source>
        <dbReference type="EMBL" id="GJS53611.1"/>
    </source>
</evidence>
<dbReference type="Proteomes" id="UP001151760">
    <property type="component" value="Unassembled WGS sequence"/>
</dbReference>
<reference evidence="2" key="2">
    <citation type="submission" date="2022-01" db="EMBL/GenBank/DDBJ databases">
        <authorList>
            <person name="Yamashiro T."/>
            <person name="Shiraishi A."/>
            <person name="Satake H."/>
            <person name="Nakayama K."/>
        </authorList>
    </citation>
    <scope>NUCLEOTIDE SEQUENCE</scope>
</reference>
<organism evidence="2 3">
    <name type="scientific">Tanacetum coccineum</name>
    <dbReference type="NCBI Taxonomy" id="301880"/>
    <lineage>
        <taxon>Eukaryota</taxon>
        <taxon>Viridiplantae</taxon>
        <taxon>Streptophyta</taxon>
        <taxon>Embryophyta</taxon>
        <taxon>Tracheophyta</taxon>
        <taxon>Spermatophyta</taxon>
        <taxon>Magnoliopsida</taxon>
        <taxon>eudicotyledons</taxon>
        <taxon>Gunneridae</taxon>
        <taxon>Pentapetalae</taxon>
        <taxon>asterids</taxon>
        <taxon>campanulids</taxon>
        <taxon>Asterales</taxon>
        <taxon>Asteraceae</taxon>
        <taxon>Asteroideae</taxon>
        <taxon>Anthemideae</taxon>
        <taxon>Anthemidinae</taxon>
        <taxon>Tanacetum</taxon>
    </lineage>
</organism>
<name>A0ABQ4WLW7_9ASTR</name>